<dbReference type="Gene3D" id="3.90.320.10">
    <property type="match status" value="1"/>
</dbReference>
<keyword evidence="1" id="KW-0540">Nuclease</keyword>
<evidence type="ECO:0000256" key="2">
    <source>
        <dbReference type="ARBA" id="ARBA00022741"/>
    </source>
</evidence>
<dbReference type="EC" id="3.1.11.5" evidence="13"/>
<reference evidence="13 14" key="1">
    <citation type="submission" date="2018-03" db="EMBL/GenBank/DDBJ databases">
        <authorList>
            <person name="Keele B.F."/>
        </authorList>
    </citation>
    <scope>NUCLEOTIDE SEQUENCE [LARGE SCALE GENOMIC DNA]</scope>
    <source>
        <strain evidence="13 14">CECT 8504</strain>
    </source>
</reference>
<proteinExistence type="predicted"/>
<evidence type="ECO:0000256" key="1">
    <source>
        <dbReference type="ARBA" id="ARBA00022722"/>
    </source>
</evidence>
<evidence type="ECO:0000256" key="3">
    <source>
        <dbReference type="ARBA" id="ARBA00022763"/>
    </source>
</evidence>
<dbReference type="InterPro" id="IPR014017">
    <property type="entry name" value="DNA_helicase_UvrD-like_C"/>
</dbReference>
<accession>A0A2R8BQ44</accession>
<dbReference type="Pfam" id="PF12705">
    <property type="entry name" value="PDDEXK_1"/>
    <property type="match status" value="1"/>
</dbReference>
<feature type="region of interest" description="Disordered" evidence="10">
    <location>
        <begin position="144"/>
        <end position="180"/>
    </location>
</feature>
<evidence type="ECO:0000256" key="6">
    <source>
        <dbReference type="ARBA" id="ARBA00022839"/>
    </source>
</evidence>
<dbReference type="GO" id="GO:0006281">
    <property type="term" value="P:DNA repair"/>
    <property type="evidence" value="ECO:0007669"/>
    <property type="project" value="UniProtKB-KW"/>
</dbReference>
<evidence type="ECO:0000256" key="7">
    <source>
        <dbReference type="ARBA" id="ARBA00022840"/>
    </source>
</evidence>
<evidence type="ECO:0000256" key="5">
    <source>
        <dbReference type="ARBA" id="ARBA00022806"/>
    </source>
</evidence>
<dbReference type="GO" id="GO:0008854">
    <property type="term" value="F:exodeoxyribonuclease V activity"/>
    <property type="evidence" value="ECO:0007669"/>
    <property type="project" value="UniProtKB-EC"/>
</dbReference>
<evidence type="ECO:0000313" key="13">
    <source>
        <dbReference type="EMBL" id="SPJ22218.1"/>
    </source>
</evidence>
<keyword evidence="8" id="KW-0238">DNA-binding</keyword>
<keyword evidence="2" id="KW-0547">Nucleotide-binding</keyword>
<evidence type="ECO:0000256" key="8">
    <source>
        <dbReference type="ARBA" id="ARBA00023125"/>
    </source>
</evidence>
<dbReference type="InterPro" id="IPR038726">
    <property type="entry name" value="PDDEXK_AddAB-type"/>
</dbReference>
<keyword evidence="9" id="KW-0234">DNA repair</keyword>
<dbReference type="SUPFAM" id="SSF52540">
    <property type="entry name" value="P-loop containing nucleoside triphosphate hydrolases"/>
    <property type="match status" value="1"/>
</dbReference>
<dbReference type="AlphaFoldDB" id="A0A2R8BQ44"/>
<dbReference type="GO" id="GO:0003677">
    <property type="term" value="F:DNA binding"/>
    <property type="evidence" value="ECO:0007669"/>
    <property type="project" value="UniProtKB-KW"/>
</dbReference>
<sequence>MKIATWHAAKGLEWPVVCLTGLDWTVEERPNTLRIEFDGWDEPATLLDRATIRYHPSVASAEVKTHFVADRREPAAVTERCLAYVALTRARDLLVLEWPDFCKPEADTVSNLLMNEGGLTLGVDAITVGKTSHPARITPHGEILPEAFDAPREASPPEPRTRPGRREDPGPRGGPLFLRPSDGGVEEALWSLETHRLGGRLAGDAFDDAGARGTALHLAMRVLLRRPDHADRVGPATGLSEETLTAIAQQAATLRERLAERGLTELHPELPFDAALPGGPRIRGTADLLARSADGTRAALIDFKSPAPESPLEAARPYLAQLRVYARAVGVLWPNV</sequence>
<feature type="compositionally biased region" description="Basic and acidic residues" evidence="10">
    <location>
        <begin position="159"/>
        <end position="170"/>
    </location>
</feature>
<evidence type="ECO:0000259" key="12">
    <source>
        <dbReference type="Pfam" id="PF13361"/>
    </source>
</evidence>
<evidence type="ECO:0000256" key="10">
    <source>
        <dbReference type="SAM" id="MobiDB-lite"/>
    </source>
</evidence>
<dbReference type="GO" id="GO:0005524">
    <property type="term" value="F:ATP binding"/>
    <property type="evidence" value="ECO:0007669"/>
    <property type="project" value="UniProtKB-KW"/>
</dbReference>
<evidence type="ECO:0000256" key="9">
    <source>
        <dbReference type="ARBA" id="ARBA00023204"/>
    </source>
</evidence>
<evidence type="ECO:0000313" key="14">
    <source>
        <dbReference type="Proteomes" id="UP000244912"/>
    </source>
</evidence>
<gene>
    <name evidence="13" type="primary">recB_1</name>
    <name evidence="13" type="ORF">PAA8504_00005</name>
</gene>
<dbReference type="InterPro" id="IPR027417">
    <property type="entry name" value="P-loop_NTPase"/>
</dbReference>
<protein>
    <submittedName>
        <fullName evidence="13">RecBCD enzyme subunit RecB</fullName>
        <ecNumber evidence="13">3.1.11.5</ecNumber>
    </submittedName>
</protein>
<feature type="domain" description="PD-(D/E)XK endonuclease-like" evidence="11">
    <location>
        <begin position="203"/>
        <end position="329"/>
    </location>
</feature>
<dbReference type="InterPro" id="IPR011604">
    <property type="entry name" value="PDDEXK-like_dom_sf"/>
</dbReference>
<organism evidence="13 14">
    <name type="scientific">Palleronia abyssalis</name>
    <dbReference type="NCBI Taxonomy" id="1501240"/>
    <lineage>
        <taxon>Bacteria</taxon>
        <taxon>Pseudomonadati</taxon>
        <taxon>Pseudomonadota</taxon>
        <taxon>Alphaproteobacteria</taxon>
        <taxon>Rhodobacterales</taxon>
        <taxon>Roseobacteraceae</taxon>
        <taxon>Palleronia</taxon>
    </lineage>
</organism>
<dbReference type="GO" id="GO:0004386">
    <property type="term" value="F:helicase activity"/>
    <property type="evidence" value="ECO:0007669"/>
    <property type="project" value="UniProtKB-KW"/>
</dbReference>
<dbReference type="Gene3D" id="3.40.50.300">
    <property type="entry name" value="P-loop containing nucleotide triphosphate hydrolases"/>
    <property type="match status" value="1"/>
</dbReference>
<keyword evidence="14" id="KW-1185">Reference proteome</keyword>
<feature type="domain" description="UvrD-like helicase C-terminal" evidence="12">
    <location>
        <begin position="2"/>
        <end position="98"/>
    </location>
</feature>
<name>A0A2R8BQ44_9RHOB</name>
<keyword evidence="4 13" id="KW-0378">Hydrolase</keyword>
<dbReference type="EMBL" id="ONZF01000001">
    <property type="protein sequence ID" value="SPJ22218.1"/>
    <property type="molecule type" value="Genomic_DNA"/>
</dbReference>
<evidence type="ECO:0000256" key="4">
    <source>
        <dbReference type="ARBA" id="ARBA00022801"/>
    </source>
</evidence>
<evidence type="ECO:0000259" key="11">
    <source>
        <dbReference type="Pfam" id="PF12705"/>
    </source>
</evidence>
<keyword evidence="3" id="KW-0227">DNA damage</keyword>
<keyword evidence="5" id="KW-0347">Helicase</keyword>
<dbReference type="Proteomes" id="UP000244912">
    <property type="component" value="Unassembled WGS sequence"/>
</dbReference>
<dbReference type="Pfam" id="PF13361">
    <property type="entry name" value="UvrD_C"/>
    <property type="match status" value="1"/>
</dbReference>
<keyword evidence="6" id="KW-0269">Exonuclease</keyword>
<keyword evidence="7" id="KW-0067">ATP-binding</keyword>